<dbReference type="AlphaFoldDB" id="A0AAW0TPU1"/>
<feature type="region of interest" description="Disordered" evidence="1">
    <location>
        <begin position="70"/>
        <end position="97"/>
    </location>
</feature>
<protein>
    <submittedName>
        <fullName evidence="2">Uncharacterized protein</fullName>
    </submittedName>
</protein>
<evidence type="ECO:0000313" key="2">
    <source>
        <dbReference type="EMBL" id="KAK8388695.1"/>
    </source>
</evidence>
<sequence length="97" mass="10907">MERGGLRRMLHLDRGKYVLQREHAAGSLGGILADVPEFPQPPRTFKPNIYLPSVLPLACKIQSDKVETVAGLDESRRHASRGRRLPRETPNLARPNE</sequence>
<name>A0AAW0TPU1_SCYPA</name>
<evidence type="ECO:0000313" key="3">
    <source>
        <dbReference type="Proteomes" id="UP001487740"/>
    </source>
</evidence>
<evidence type="ECO:0000256" key="1">
    <source>
        <dbReference type="SAM" id="MobiDB-lite"/>
    </source>
</evidence>
<accession>A0AAW0TPU1</accession>
<proteinExistence type="predicted"/>
<keyword evidence="3" id="KW-1185">Reference proteome</keyword>
<comment type="caution">
    <text evidence="2">The sequence shown here is derived from an EMBL/GenBank/DDBJ whole genome shotgun (WGS) entry which is preliminary data.</text>
</comment>
<reference evidence="2 3" key="1">
    <citation type="submission" date="2023-03" db="EMBL/GenBank/DDBJ databases">
        <title>High-quality genome of Scylla paramamosain provides insights in environmental adaptation.</title>
        <authorList>
            <person name="Zhang L."/>
        </authorList>
    </citation>
    <scope>NUCLEOTIDE SEQUENCE [LARGE SCALE GENOMIC DNA]</scope>
    <source>
        <strain evidence="2">LZ_2023a</strain>
        <tissue evidence="2">Muscle</tissue>
    </source>
</reference>
<dbReference type="EMBL" id="JARAKH010000028">
    <property type="protein sequence ID" value="KAK8388695.1"/>
    <property type="molecule type" value="Genomic_DNA"/>
</dbReference>
<gene>
    <name evidence="2" type="ORF">O3P69_020591</name>
</gene>
<organism evidence="2 3">
    <name type="scientific">Scylla paramamosain</name>
    <name type="common">Mud crab</name>
    <dbReference type="NCBI Taxonomy" id="85552"/>
    <lineage>
        <taxon>Eukaryota</taxon>
        <taxon>Metazoa</taxon>
        <taxon>Ecdysozoa</taxon>
        <taxon>Arthropoda</taxon>
        <taxon>Crustacea</taxon>
        <taxon>Multicrustacea</taxon>
        <taxon>Malacostraca</taxon>
        <taxon>Eumalacostraca</taxon>
        <taxon>Eucarida</taxon>
        <taxon>Decapoda</taxon>
        <taxon>Pleocyemata</taxon>
        <taxon>Brachyura</taxon>
        <taxon>Eubrachyura</taxon>
        <taxon>Portunoidea</taxon>
        <taxon>Portunidae</taxon>
        <taxon>Portuninae</taxon>
        <taxon>Scylla</taxon>
    </lineage>
</organism>
<dbReference type="Proteomes" id="UP001487740">
    <property type="component" value="Unassembled WGS sequence"/>
</dbReference>